<evidence type="ECO:0000313" key="3">
    <source>
        <dbReference type="Proteomes" id="UP000195947"/>
    </source>
</evidence>
<reference evidence="2 4" key="2">
    <citation type="submission" date="2016-10" db="EMBL/GenBank/DDBJ databases">
        <authorList>
            <person name="Varghese N."/>
            <person name="Submissions S."/>
        </authorList>
    </citation>
    <scope>NUCLEOTIDE SEQUENCE [LARGE SCALE GENOMIC DNA]</scope>
    <source>
        <strain evidence="2 4">DSM 2094</strain>
    </source>
</reference>
<dbReference type="EMBL" id="FJMZ01000019">
    <property type="protein sequence ID" value="SBO15747.1"/>
    <property type="molecule type" value="Genomic_DNA"/>
</dbReference>
<evidence type="ECO:0000313" key="4">
    <source>
        <dbReference type="Proteomes" id="UP000199686"/>
    </source>
</evidence>
<sequence length="175" mass="20519">MHNHSTYFYRTMYTNDAHKNLLDFKRKEQLLVEILSNKSKSDSELNNYLTVVLENKKENTVNYIDRILRKSDLVQKKSSEISKFVELFTRRLELEIKGADRKSLEVSINILNSTYSSMNNKLGEIQKSYETSFQGNDVIIMSGNVELHLPHMDYKKEETIRAVNNQSTISITYRK</sequence>
<evidence type="ECO:0000313" key="2">
    <source>
        <dbReference type="EMBL" id="SFI15200.1"/>
    </source>
</evidence>
<name>A0AB38BL57_9LACT</name>
<dbReference type="RefSeq" id="WP_086989200.1">
    <property type="nucleotide sequence ID" value="NZ_FJMZ01000019.1"/>
</dbReference>
<keyword evidence="3" id="KW-1185">Reference proteome</keyword>
<accession>A0AB38BL57</accession>
<dbReference type="Proteomes" id="UP000195947">
    <property type="component" value="Unassembled WGS sequence"/>
</dbReference>
<evidence type="ECO:0000313" key="1">
    <source>
        <dbReference type="EMBL" id="SBO15747.1"/>
    </source>
</evidence>
<gene>
    <name evidence="2" type="ORF">SAMN04488507_10619</name>
    <name evidence="1" type="ORF">TFLO_1768</name>
</gene>
<proteinExistence type="predicted"/>
<comment type="caution">
    <text evidence="2">The sequence shown here is derived from an EMBL/GenBank/DDBJ whole genome shotgun (WGS) entry which is preliminary data.</text>
</comment>
<organism evidence="2 4">
    <name type="scientific">Trichococcus flocculiformis</name>
    <dbReference type="NCBI Taxonomy" id="82803"/>
    <lineage>
        <taxon>Bacteria</taxon>
        <taxon>Bacillati</taxon>
        <taxon>Bacillota</taxon>
        <taxon>Bacilli</taxon>
        <taxon>Lactobacillales</taxon>
        <taxon>Carnobacteriaceae</taxon>
        <taxon>Trichococcus</taxon>
    </lineage>
</organism>
<dbReference type="EMBL" id="FOQC01000061">
    <property type="protein sequence ID" value="SFI15200.1"/>
    <property type="molecule type" value="Genomic_DNA"/>
</dbReference>
<reference evidence="1 3" key="1">
    <citation type="submission" date="2016-02" db="EMBL/GenBank/DDBJ databases">
        <authorList>
            <person name="Strepis N."/>
        </authorList>
    </citation>
    <scope>NUCLEOTIDE SEQUENCE [LARGE SCALE GENOMIC DNA]</scope>
    <source>
        <strain evidence="1">Trichococcus flocculiformis</strain>
    </source>
</reference>
<dbReference type="Proteomes" id="UP000199686">
    <property type="component" value="Unassembled WGS sequence"/>
</dbReference>
<protein>
    <submittedName>
        <fullName evidence="2">Type I secretion C-terminal target domain (VC_A0849 subclass)</fullName>
    </submittedName>
</protein>
<dbReference type="AlphaFoldDB" id="A0AB38BL57"/>